<reference evidence="4 5" key="1">
    <citation type="submission" date="2015-11" db="EMBL/GenBank/DDBJ databases">
        <title>Genomic analysis of 38 Legionella species identifies large and diverse effector repertoires.</title>
        <authorList>
            <person name="Burstein D."/>
            <person name="Amaro F."/>
            <person name="Zusman T."/>
            <person name="Lifshitz Z."/>
            <person name="Cohen O."/>
            <person name="Gilbert J.A."/>
            <person name="Pupko T."/>
            <person name="Shuman H.A."/>
            <person name="Segal G."/>
        </authorList>
    </citation>
    <scope>NUCLEOTIDE SEQUENCE [LARGE SCALE GENOMIC DNA]</scope>
    <source>
        <strain evidence="4 5">Mt.St.Helens-9</strain>
    </source>
</reference>
<keyword evidence="5" id="KW-1185">Reference proteome</keyword>
<keyword evidence="3" id="KW-0472">Membrane</keyword>
<feature type="transmembrane region" description="Helical" evidence="3">
    <location>
        <begin position="131"/>
        <end position="151"/>
    </location>
</feature>
<evidence type="ECO:0000313" key="5">
    <source>
        <dbReference type="Proteomes" id="UP000054877"/>
    </source>
</evidence>
<comment type="caution">
    <text evidence="4">The sequence shown here is derived from an EMBL/GenBank/DDBJ whole genome shotgun (WGS) entry which is preliminary data.</text>
</comment>
<gene>
    <name evidence="4" type="ORF">Lspi_0915</name>
</gene>
<dbReference type="OrthoDB" id="5653214at2"/>
<organism evidence="4 5">
    <name type="scientific">Legionella spiritensis</name>
    <dbReference type="NCBI Taxonomy" id="452"/>
    <lineage>
        <taxon>Bacteria</taxon>
        <taxon>Pseudomonadati</taxon>
        <taxon>Pseudomonadota</taxon>
        <taxon>Gammaproteobacteria</taxon>
        <taxon>Legionellales</taxon>
        <taxon>Legionellaceae</taxon>
        <taxon>Legionella</taxon>
    </lineage>
</organism>
<keyword evidence="3" id="KW-0812">Transmembrane</keyword>
<evidence type="ECO:0000313" key="4">
    <source>
        <dbReference type="EMBL" id="KTD64748.1"/>
    </source>
</evidence>
<dbReference type="EMBL" id="LNYX01000012">
    <property type="protein sequence ID" value="KTD64748.1"/>
    <property type="molecule type" value="Genomic_DNA"/>
</dbReference>
<evidence type="ECO:0000256" key="2">
    <source>
        <dbReference type="SAM" id="MobiDB-lite"/>
    </source>
</evidence>
<dbReference type="STRING" id="452.Lspi_0915"/>
<evidence type="ECO:0000256" key="3">
    <source>
        <dbReference type="SAM" id="Phobius"/>
    </source>
</evidence>
<keyword evidence="1" id="KW-0175">Coiled coil</keyword>
<evidence type="ECO:0000256" key="1">
    <source>
        <dbReference type="SAM" id="Coils"/>
    </source>
</evidence>
<dbReference type="Proteomes" id="UP000054877">
    <property type="component" value="Unassembled WGS sequence"/>
</dbReference>
<name>A0A0W0Z6M0_LEGSP</name>
<dbReference type="RefSeq" id="WP_058482852.1">
    <property type="nucleotide sequence ID" value="NZ_CAAAII010000002.1"/>
</dbReference>
<protein>
    <submittedName>
        <fullName evidence="4">Coiled-coil protein</fullName>
    </submittedName>
</protein>
<dbReference type="AlphaFoldDB" id="A0A0W0Z6M0"/>
<proteinExistence type="predicted"/>
<feature type="region of interest" description="Disordered" evidence="2">
    <location>
        <begin position="538"/>
        <end position="577"/>
    </location>
</feature>
<accession>A0A0W0Z6M0</accession>
<feature type="compositionally biased region" description="Basic and acidic residues" evidence="2">
    <location>
        <begin position="370"/>
        <end position="393"/>
    </location>
</feature>
<feature type="transmembrane region" description="Helical" evidence="3">
    <location>
        <begin position="157"/>
        <end position="176"/>
    </location>
</feature>
<feature type="transmembrane region" description="Helical" evidence="3">
    <location>
        <begin position="95"/>
        <end position="119"/>
    </location>
</feature>
<dbReference type="PATRIC" id="fig|452.5.peg.999"/>
<sequence>MSKKKSEILTDEERKWDPETIKEWTNKAGEMRKPVIITGKLPEESKFYQKFFEKILPGFTGLTHTLADTGGGVTKAISLSHATHTLQAAGSGFQIAGVALAGLNFIRIPAIYLGALIAGKKPPITLSRNASWAYSGVILGLALSALLVPAAAGPIGIAIGGLVLGVSVFSMGKLLYQRYKTNKALKAVKLEIDAENNNLEEIQNEIKDAHDLLQGLEDDYKNGRIDEAAYKRAAQPHCEKLEALETSYQASVGKLQKLHDTKVLQEKKLSMMGAAAFLDKGVGIGLASLAVAGLALSLFFPPVGLGIFAASAGLGAAYIVGRITVPLVAPLFKKLGGWVAGKLGWGQKATASPSVLKDAMEETAALLDKSEKPLSVTDSEHPALDKGKDKEILDESLPAPSPAPEKMLDSTSKIELLMSGKKDVESGLRHMMENTEAAGKLDAEIGRIVRNDDPREALNFIKDLSQQAFKQHCVHQDLTCLLNTFDNMPKLLPVLQRAMKQIAGGEIRLSAQEREQLLKSGPLMEILRKQDLDISGETLAPVRPDAVRGMDATKPATKKVSDDEEGESEGENPANVH</sequence>
<keyword evidence="3" id="KW-1133">Transmembrane helix</keyword>
<feature type="region of interest" description="Disordered" evidence="2">
    <location>
        <begin position="370"/>
        <end position="406"/>
    </location>
</feature>
<feature type="coiled-coil region" evidence="1">
    <location>
        <begin position="185"/>
        <end position="219"/>
    </location>
</feature>
<feature type="transmembrane region" description="Helical" evidence="3">
    <location>
        <begin position="277"/>
        <end position="299"/>
    </location>
</feature>